<dbReference type="OrthoDB" id="9809136at2"/>
<dbReference type="Gene3D" id="3.40.1530.20">
    <property type="entry name" value="Protein of unknown function (DUF1491)"/>
    <property type="match status" value="1"/>
</dbReference>
<dbReference type="Pfam" id="PF07372">
    <property type="entry name" value="DUF1491"/>
    <property type="match status" value="1"/>
</dbReference>
<dbReference type="AlphaFoldDB" id="A0A4R5QHV9"/>
<proteinExistence type="predicted"/>
<evidence type="ECO:0000313" key="2">
    <source>
        <dbReference type="Proteomes" id="UP000295096"/>
    </source>
</evidence>
<accession>A0A4R5QHV9</accession>
<keyword evidence="2" id="KW-1185">Reference proteome</keyword>
<name>A0A4R5QHV9_9PROT</name>
<protein>
    <submittedName>
        <fullName evidence="1">DUF1491 family protein</fullName>
    </submittedName>
</protein>
<dbReference type="Proteomes" id="UP000295096">
    <property type="component" value="Unassembled WGS sequence"/>
</dbReference>
<dbReference type="InterPro" id="IPR009964">
    <property type="entry name" value="DUF1491"/>
</dbReference>
<organism evidence="1 2">
    <name type="scientific">Dankookia rubra</name>
    <dbReference type="NCBI Taxonomy" id="1442381"/>
    <lineage>
        <taxon>Bacteria</taxon>
        <taxon>Pseudomonadati</taxon>
        <taxon>Pseudomonadota</taxon>
        <taxon>Alphaproteobacteria</taxon>
        <taxon>Acetobacterales</taxon>
        <taxon>Roseomonadaceae</taxon>
        <taxon>Dankookia</taxon>
    </lineage>
</organism>
<dbReference type="RefSeq" id="WP_133288403.1">
    <property type="nucleotide sequence ID" value="NZ_SMSJ01000008.1"/>
</dbReference>
<dbReference type="EMBL" id="SMSJ01000008">
    <property type="protein sequence ID" value="TDH62954.1"/>
    <property type="molecule type" value="Genomic_DNA"/>
</dbReference>
<gene>
    <name evidence="1" type="ORF">E2C06_09240</name>
</gene>
<comment type="caution">
    <text evidence="1">The sequence shown here is derived from an EMBL/GenBank/DDBJ whole genome shotgun (WGS) entry which is preliminary data.</text>
</comment>
<sequence length="110" mass="11883">MEARVKAGIWVSMALRLADIAGRSGAVLRKGDPDSGGILCILRGREGLVVLGQVRDAEGRPAWLRGTGAMPVDEATTDAYVARQVKRDPDLWVVEFDAPDLKPPFEGKLL</sequence>
<reference evidence="1 2" key="1">
    <citation type="journal article" date="2016" name="J. Microbiol.">
        <title>Dankookia rubra gen. nov., sp. nov., an alphaproteobacterium isolated from sediment of a shallow stream.</title>
        <authorList>
            <person name="Kim W.H."/>
            <person name="Kim D.H."/>
            <person name="Kang K."/>
            <person name="Ahn T.Y."/>
        </authorList>
    </citation>
    <scope>NUCLEOTIDE SEQUENCE [LARGE SCALE GENOMIC DNA]</scope>
    <source>
        <strain evidence="1 2">JCM30602</strain>
    </source>
</reference>
<evidence type="ECO:0000313" key="1">
    <source>
        <dbReference type="EMBL" id="TDH62954.1"/>
    </source>
</evidence>